<gene>
    <name evidence="2" type="ORF">GCM10010307_39380</name>
</gene>
<evidence type="ECO:0000256" key="1">
    <source>
        <dbReference type="SAM" id="MobiDB-lite"/>
    </source>
</evidence>
<comment type="caution">
    <text evidence="2">The sequence shown here is derived from an EMBL/GenBank/DDBJ whole genome shotgun (WGS) entry which is preliminary data.</text>
</comment>
<dbReference type="PANTHER" id="PTHR30007">
    <property type="entry name" value="PHP DOMAIN PROTEIN"/>
    <property type="match status" value="1"/>
</dbReference>
<dbReference type="EMBL" id="BAAASJ010000037">
    <property type="protein sequence ID" value="GAA2639784.1"/>
    <property type="molecule type" value="Genomic_DNA"/>
</dbReference>
<dbReference type="PANTHER" id="PTHR30007:SF1">
    <property type="entry name" value="BLR1914 PROTEIN"/>
    <property type="match status" value="1"/>
</dbReference>
<reference evidence="2 3" key="1">
    <citation type="journal article" date="2019" name="Int. J. Syst. Evol. Microbiol.">
        <title>The Global Catalogue of Microorganisms (GCM) 10K type strain sequencing project: providing services to taxonomists for standard genome sequencing and annotation.</title>
        <authorList>
            <consortium name="The Broad Institute Genomics Platform"/>
            <consortium name="The Broad Institute Genome Sequencing Center for Infectious Disease"/>
            <person name="Wu L."/>
            <person name="Ma J."/>
        </authorList>
    </citation>
    <scope>NUCLEOTIDE SEQUENCE [LARGE SCALE GENOMIC DNA]</scope>
    <source>
        <strain evidence="2 3">JCM 4524</strain>
    </source>
</reference>
<name>A0ABN3R0Q4_9ACTN</name>
<feature type="region of interest" description="Disordered" evidence="1">
    <location>
        <begin position="21"/>
        <end position="51"/>
    </location>
</feature>
<evidence type="ECO:0008006" key="4">
    <source>
        <dbReference type="Google" id="ProtNLM"/>
    </source>
</evidence>
<sequence length="134" mass="15513">MPPASARPQCLPECGNSTPVRLRWDVSGGPRRRTTPSPRPALARAPRSDRGYDHDKYRRLVWDLGVKPLTARRGTEHGSGLGTQRWVVERAFVHLHWFRRLRIRWEIRDDIHKAFLTLGCALICWRRLNSGVAR</sequence>
<proteinExistence type="predicted"/>
<organism evidence="2 3">
    <name type="scientific">Streptomyces vastus</name>
    <dbReference type="NCBI Taxonomy" id="285451"/>
    <lineage>
        <taxon>Bacteria</taxon>
        <taxon>Bacillati</taxon>
        <taxon>Actinomycetota</taxon>
        <taxon>Actinomycetes</taxon>
        <taxon>Kitasatosporales</taxon>
        <taxon>Streptomycetaceae</taxon>
        <taxon>Streptomyces</taxon>
    </lineage>
</organism>
<evidence type="ECO:0000313" key="2">
    <source>
        <dbReference type="EMBL" id="GAA2639784.1"/>
    </source>
</evidence>
<evidence type="ECO:0000313" key="3">
    <source>
        <dbReference type="Proteomes" id="UP001500151"/>
    </source>
</evidence>
<dbReference type="Proteomes" id="UP001500151">
    <property type="component" value="Unassembled WGS sequence"/>
</dbReference>
<protein>
    <recommendedName>
        <fullName evidence="4">Transposase IS4-like domain-containing protein</fullName>
    </recommendedName>
</protein>
<keyword evidence="3" id="KW-1185">Reference proteome</keyword>
<accession>A0ABN3R0Q4</accession>